<reference evidence="3" key="1">
    <citation type="submission" date="2019-11" db="EMBL/GenBank/DDBJ databases">
        <authorList>
            <person name="Liu Y."/>
            <person name="Hou J."/>
            <person name="Li T.-Q."/>
            <person name="Guan C.-H."/>
            <person name="Wu X."/>
            <person name="Wu H.-Z."/>
            <person name="Ling F."/>
            <person name="Zhang R."/>
            <person name="Shi X.-G."/>
            <person name="Ren J.-P."/>
            <person name="Chen E.-F."/>
            <person name="Sun J.-M."/>
        </authorList>
    </citation>
    <scope>NUCLEOTIDE SEQUENCE</scope>
    <source>
        <strain evidence="3">Adult_tree_wgs_1</strain>
        <tissue evidence="3">Leaves</tissue>
    </source>
</reference>
<feature type="domain" description="AP-5 complex subunit zeta-1 ARM repeats" evidence="1">
    <location>
        <begin position="30"/>
        <end position="115"/>
    </location>
</feature>
<organism evidence="3 4">
    <name type="scientific">Rhododendron simsii</name>
    <name type="common">Sims's rhododendron</name>
    <dbReference type="NCBI Taxonomy" id="118357"/>
    <lineage>
        <taxon>Eukaryota</taxon>
        <taxon>Viridiplantae</taxon>
        <taxon>Streptophyta</taxon>
        <taxon>Embryophyta</taxon>
        <taxon>Tracheophyta</taxon>
        <taxon>Spermatophyta</taxon>
        <taxon>Magnoliopsida</taxon>
        <taxon>eudicotyledons</taxon>
        <taxon>Gunneridae</taxon>
        <taxon>Pentapetalae</taxon>
        <taxon>asterids</taxon>
        <taxon>Ericales</taxon>
        <taxon>Ericaceae</taxon>
        <taxon>Ericoideae</taxon>
        <taxon>Rhodoreae</taxon>
        <taxon>Rhododendron</taxon>
    </lineage>
</organism>
<keyword evidence="4" id="KW-1185">Reference proteome</keyword>
<proteinExistence type="predicted"/>
<dbReference type="Pfam" id="PF25154">
    <property type="entry name" value="TPR_AP5Z1_C"/>
    <property type="match status" value="1"/>
</dbReference>
<dbReference type="PANTHER" id="PTHR47885">
    <property type="entry name" value="AP-5 COMPLEX SUBUNIT ZETA-1"/>
    <property type="match status" value="1"/>
</dbReference>
<accession>A0A834GV86</accession>
<evidence type="ECO:0000259" key="2">
    <source>
        <dbReference type="Pfam" id="PF25154"/>
    </source>
</evidence>
<evidence type="ECO:0000313" key="4">
    <source>
        <dbReference type="Proteomes" id="UP000626092"/>
    </source>
</evidence>
<dbReference type="Pfam" id="PF14764">
    <property type="entry name" value="SPG48"/>
    <property type="match status" value="1"/>
</dbReference>
<evidence type="ECO:0008006" key="5">
    <source>
        <dbReference type="Google" id="ProtNLM"/>
    </source>
</evidence>
<dbReference type="InterPro" id="IPR056856">
    <property type="entry name" value="TPR_AP5Z1_C"/>
</dbReference>
<gene>
    <name evidence="3" type="ORF">RHSIM_Rhsim06G0213400</name>
</gene>
<dbReference type="Proteomes" id="UP000626092">
    <property type="component" value="Unassembled WGS sequence"/>
</dbReference>
<dbReference type="AlphaFoldDB" id="A0A834GV86"/>
<name>A0A834GV86_RHOSS</name>
<dbReference type="PANTHER" id="PTHR47885:SF1">
    <property type="entry name" value="AP-5 COMPLEX SUBUNIT ZETA-1"/>
    <property type="match status" value="1"/>
</dbReference>
<evidence type="ECO:0000259" key="1">
    <source>
        <dbReference type="Pfam" id="PF14764"/>
    </source>
</evidence>
<feature type="domain" description="AP-5 complex subunit zeta-1 C-terminal TPR" evidence="2">
    <location>
        <begin position="313"/>
        <end position="558"/>
    </location>
</feature>
<dbReference type="InterPro" id="IPR055450">
    <property type="entry name" value="AP5Z1_ARM"/>
</dbReference>
<sequence>MVERHKDWDLHFRTLSSMARDSNFASDPASDPSLLNSVKKLHELCKAENSEDLIARVYPQLNKIFQRSVASISQSQTSNGLLLLAILQFFLDFGEVVLHDADPSLSTFFRSCLSRFPFVLYTGISIPPHANLFATFDYREFADAVVAEATLEFLNLNKRKLLTSFPTLLPQELVLLLIFVLRLQFFPLMLKLIAWNGEKLEKLFLTVFPSLMSPGSFLPLFPSVVDLPILVVALEKVERNSGSLIGSSIASLQKSAAPEMLLALMDEAYTGSTIGDEGPDFESEDSNTMAVADPLFLELLKDENDGLAERHSTSPAMAVALQVAVSTPHSDRLKQTLRMTPRLLDVYFSIAVRDDNNSLICALIPLLMARNSNLFPDKIFSYEVSFILMATFYHGNAVPLGNIVFHSVKPIIDRLGEAYDGPAKTELALQLCWAIGEHGGGGESHKDAARELFESLELLLYENLSSSRLGLMESTLSSGSSASRKSLQSRLLCFVITAIAKLATHHRDLLPRARVSLAKVSLVARSRISDARVWRRARDYLGLMNEPAICLSILGPSRPSHGYMQNPGTVNWNEGATKMVVDIPFYILGKQEGPPFHDFSFSDILSRR</sequence>
<dbReference type="OrthoDB" id="744564at2759"/>
<dbReference type="EMBL" id="WJXA01000006">
    <property type="protein sequence ID" value="KAF7141771.1"/>
    <property type="molecule type" value="Genomic_DNA"/>
</dbReference>
<evidence type="ECO:0000313" key="3">
    <source>
        <dbReference type="EMBL" id="KAF7141771.1"/>
    </source>
</evidence>
<protein>
    <recommendedName>
        <fullName evidence="5">AP-5 complex subunit zeta-1</fullName>
    </recommendedName>
</protein>
<comment type="caution">
    <text evidence="3">The sequence shown here is derived from an EMBL/GenBank/DDBJ whole genome shotgun (WGS) entry which is preliminary data.</text>
</comment>